<dbReference type="GO" id="GO:0005524">
    <property type="term" value="F:ATP binding"/>
    <property type="evidence" value="ECO:0007669"/>
    <property type="project" value="UniProtKB-KW"/>
</dbReference>
<dbReference type="SUPFAM" id="SSF47323">
    <property type="entry name" value="Anticodon-binding domain of a subclass of class I aminoacyl-tRNA synthetases"/>
    <property type="match status" value="1"/>
</dbReference>
<accession>A0A0N9IAA8</accession>
<dbReference type="InterPro" id="IPR014729">
    <property type="entry name" value="Rossmann-like_a/b/a_fold"/>
</dbReference>
<evidence type="ECO:0000256" key="1">
    <source>
        <dbReference type="ARBA" id="ARBA00022598"/>
    </source>
</evidence>
<name>A0A0N9IAA8_9PSEU</name>
<evidence type="ECO:0000313" key="4">
    <source>
        <dbReference type="EMBL" id="ALG11563.1"/>
    </source>
</evidence>
<protein>
    <recommendedName>
        <fullName evidence="6">Methionine--tRNA ligase</fullName>
    </recommendedName>
</protein>
<dbReference type="PANTHER" id="PTHR43326:SF1">
    <property type="entry name" value="METHIONINE--TRNA LIGASE, MITOCHONDRIAL"/>
    <property type="match status" value="1"/>
</dbReference>
<keyword evidence="1" id="KW-0436">Ligase</keyword>
<keyword evidence="3" id="KW-0067">ATP-binding</keyword>
<keyword evidence="5" id="KW-1185">Reference proteome</keyword>
<evidence type="ECO:0000313" key="5">
    <source>
        <dbReference type="Proteomes" id="UP000063699"/>
    </source>
</evidence>
<dbReference type="InterPro" id="IPR009080">
    <property type="entry name" value="tRNAsynth_Ia_anticodon-bd"/>
</dbReference>
<dbReference type="RefSeq" id="WP_054293464.1">
    <property type="nucleotide sequence ID" value="NZ_CP012752.1"/>
</dbReference>
<gene>
    <name evidence="4" type="ORF">AOZ06_36035</name>
</gene>
<dbReference type="AlphaFoldDB" id="A0A0N9IAA8"/>
<sequence length="293" mass="32320">MSRVYVTTTARASALELVWADVLARHHRMTGSRVRFLGGGPPALRSALALSYNDFDATDTPVPRYVDALGPAHYQRWWASTDERIHVIGESARHQHEITWHAHLLSTDAPLPTSIVVHPDTDHPDIAALSSRYGADAVRWWLLRDPTLTPDRIVHLANKDLHKRLGTLVDRITGLVHRYRDGEPPPGGTWPSVSGTVRAALTRADFVTATDAVWQIADDAAAYLTRSRPWDLAISGPDDDLDTVLATLLASCRTLANELTPFLPDLATRVAEQTFALSGSLAPPRSVYARLRK</sequence>
<reference evidence="4 5" key="1">
    <citation type="submission" date="2015-07" db="EMBL/GenBank/DDBJ databases">
        <title>Genome sequencing of Kibdelosporangium phytohabitans.</title>
        <authorList>
            <person name="Qin S."/>
            <person name="Xing K."/>
        </authorList>
    </citation>
    <scope>NUCLEOTIDE SEQUENCE [LARGE SCALE GENOMIC DNA]</scope>
    <source>
        <strain evidence="4 5">KLBMP1111</strain>
    </source>
</reference>
<dbReference type="GO" id="GO:0004825">
    <property type="term" value="F:methionine-tRNA ligase activity"/>
    <property type="evidence" value="ECO:0007669"/>
    <property type="project" value="InterPro"/>
</dbReference>
<dbReference type="InterPro" id="IPR023457">
    <property type="entry name" value="Met-tRNA_synth_2"/>
</dbReference>
<dbReference type="PANTHER" id="PTHR43326">
    <property type="entry name" value="METHIONYL-TRNA SYNTHETASE"/>
    <property type="match status" value="1"/>
</dbReference>
<organism evidence="4 5">
    <name type="scientific">Kibdelosporangium phytohabitans</name>
    <dbReference type="NCBI Taxonomy" id="860235"/>
    <lineage>
        <taxon>Bacteria</taxon>
        <taxon>Bacillati</taxon>
        <taxon>Actinomycetota</taxon>
        <taxon>Actinomycetes</taxon>
        <taxon>Pseudonocardiales</taxon>
        <taxon>Pseudonocardiaceae</taxon>
        <taxon>Kibdelosporangium</taxon>
    </lineage>
</organism>
<dbReference type="KEGG" id="kphy:AOZ06_36035"/>
<evidence type="ECO:0008006" key="6">
    <source>
        <dbReference type="Google" id="ProtNLM"/>
    </source>
</evidence>
<dbReference type="Proteomes" id="UP000063699">
    <property type="component" value="Chromosome"/>
</dbReference>
<dbReference type="GO" id="GO:0006431">
    <property type="term" value="P:methionyl-tRNA aminoacylation"/>
    <property type="evidence" value="ECO:0007669"/>
    <property type="project" value="TreeGrafter"/>
</dbReference>
<keyword evidence="2" id="KW-0547">Nucleotide-binding</keyword>
<dbReference type="Gene3D" id="1.10.730.10">
    <property type="entry name" value="Isoleucyl-tRNA Synthetase, Domain 1"/>
    <property type="match status" value="1"/>
</dbReference>
<dbReference type="STRING" id="860235.AOZ06_36035"/>
<dbReference type="Gene3D" id="3.40.50.620">
    <property type="entry name" value="HUPs"/>
    <property type="match status" value="1"/>
</dbReference>
<dbReference type="EMBL" id="CP012752">
    <property type="protein sequence ID" value="ALG11563.1"/>
    <property type="molecule type" value="Genomic_DNA"/>
</dbReference>
<evidence type="ECO:0000256" key="2">
    <source>
        <dbReference type="ARBA" id="ARBA00022741"/>
    </source>
</evidence>
<proteinExistence type="predicted"/>
<evidence type="ECO:0000256" key="3">
    <source>
        <dbReference type="ARBA" id="ARBA00022840"/>
    </source>
</evidence>